<evidence type="ECO:0000256" key="2">
    <source>
        <dbReference type="ARBA" id="ARBA00011322"/>
    </source>
</evidence>
<dbReference type="InterPro" id="IPR027417">
    <property type="entry name" value="P-loop_NTPase"/>
</dbReference>
<dbReference type="EMBL" id="JBHSBC010000021">
    <property type="protein sequence ID" value="MFC3982712.1"/>
    <property type="molecule type" value="Genomic_DNA"/>
</dbReference>
<accession>A0ABV8F237</accession>
<feature type="coiled-coil region" evidence="4">
    <location>
        <begin position="355"/>
        <end position="424"/>
    </location>
</feature>
<dbReference type="Proteomes" id="UP001595698">
    <property type="component" value="Unassembled WGS sequence"/>
</dbReference>
<dbReference type="SUPFAM" id="SSF52540">
    <property type="entry name" value="P-loop containing nucleoside triphosphate hydrolases"/>
    <property type="match status" value="2"/>
</dbReference>
<organism evidence="6 7">
    <name type="scientific">Streptosporangium jomthongense</name>
    <dbReference type="NCBI Taxonomy" id="1193683"/>
    <lineage>
        <taxon>Bacteria</taxon>
        <taxon>Bacillati</taxon>
        <taxon>Actinomycetota</taxon>
        <taxon>Actinomycetes</taxon>
        <taxon>Streptosporangiales</taxon>
        <taxon>Streptosporangiaceae</taxon>
        <taxon>Streptosporangium</taxon>
    </lineage>
</organism>
<dbReference type="RefSeq" id="WP_386191191.1">
    <property type="nucleotide sequence ID" value="NZ_JBHSBC010000021.1"/>
</dbReference>
<comment type="similarity">
    <text evidence="1">Belongs to the SMC family. SbcC subfamily.</text>
</comment>
<dbReference type="InterPro" id="IPR038729">
    <property type="entry name" value="Rad50/SbcC_AAA"/>
</dbReference>
<evidence type="ECO:0000256" key="3">
    <source>
        <dbReference type="ARBA" id="ARBA00013368"/>
    </source>
</evidence>
<comment type="subunit">
    <text evidence="2">Heterodimer of SbcC and SbcD.</text>
</comment>
<keyword evidence="4" id="KW-0175">Coiled coil</keyword>
<keyword evidence="7" id="KW-1185">Reference proteome</keyword>
<dbReference type="PANTHER" id="PTHR32114">
    <property type="entry name" value="ABC TRANSPORTER ABCH.3"/>
    <property type="match status" value="1"/>
</dbReference>
<name>A0ABV8F237_9ACTN</name>
<protein>
    <recommendedName>
        <fullName evidence="3">Nuclease SbcCD subunit C</fullName>
    </recommendedName>
</protein>
<evidence type="ECO:0000313" key="6">
    <source>
        <dbReference type="EMBL" id="MFC3982712.1"/>
    </source>
</evidence>
<evidence type="ECO:0000256" key="1">
    <source>
        <dbReference type="ARBA" id="ARBA00006930"/>
    </source>
</evidence>
<dbReference type="PANTHER" id="PTHR32114:SF2">
    <property type="entry name" value="ABC TRANSPORTER ABCH.3"/>
    <property type="match status" value="1"/>
</dbReference>
<dbReference type="Pfam" id="PF13476">
    <property type="entry name" value="AAA_23"/>
    <property type="match status" value="1"/>
</dbReference>
<proteinExistence type="inferred from homology"/>
<reference evidence="7" key="1">
    <citation type="journal article" date="2019" name="Int. J. Syst. Evol. Microbiol.">
        <title>The Global Catalogue of Microorganisms (GCM) 10K type strain sequencing project: providing services to taxonomists for standard genome sequencing and annotation.</title>
        <authorList>
            <consortium name="The Broad Institute Genomics Platform"/>
            <consortium name="The Broad Institute Genome Sequencing Center for Infectious Disease"/>
            <person name="Wu L."/>
            <person name="Ma J."/>
        </authorList>
    </citation>
    <scope>NUCLEOTIDE SEQUENCE [LARGE SCALE GENOMIC DNA]</scope>
    <source>
        <strain evidence="7">TBRC 7912</strain>
    </source>
</reference>
<gene>
    <name evidence="6" type="ORF">ACFOYY_21405</name>
</gene>
<evidence type="ECO:0000256" key="4">
    <source>
        <dbReference type="SAM" id="Coils"/>
    </source>
</evidence>
<comment type="caution">
    <text evidence="6">The sequence shown here is derived from an EMBL/GenBank/DDBJ whole genome shotgun (WGS) entry which is preliminary data.</text>
</comment>
<dbReference type="SUPFAM" id="SSF75712">
    <property type="entry name" value="Rad50 coiled-coil Zn hook"/>
    <property type="match status" value="1"/>
</dbReference>
<evidence type="ECO:0000259" key="5">
    <source>
        <dbReference type="Pfam" id="PF13476"/>
    </source>
</evidence>
<feature type="coiled-coil region" evidence="4">
    <location>
        <begin position="201"/>
        <end position="287"/>
    </location>
</feature>
<feature type="domain" description="Rad50/SbcC-type AAA" evidence="5">
    <location>
        <begin position="6"/>
        <end position="287"/>
    </location>
</feature>
<evidence type="ECO:0000313" key="7">
    <source>
        <dbReference type="Proteomes" id="UP001595698"/>
    </source>
</evidence>
<sequence length="648" mass="74259">MLVFHRLTIENFGPYFGTQSLDFEKSRGVYIVYGQNGQGKTKLHNAFRWALYGRIFGRRGEAAAADLVNSEARKQIGYGKFATILEFSHENSRYRLTRRYDENSDPSIMLRLEKDGTPVSQTQAERLLQTIAPVSISQFFLFDGELLRQYEDLLDKGSEEGAKLEEAIERVLGVPIVANARRDIEEVRKAAGRRLADLAAANEKTQRLGIALREAQDLRDELLKEFSKQKREVRGHEERIGVIEEKLREAKRSERLLTQLDMLRNQEAELLRKITKAEEDLAQSATELWQVVLAAPARRELVNLQRDLRDTDSDLHTTYASLRDLYHLESRDDCPVCASSLDAADKAAMLQRIRRSASSERREALERQRRDVQERMEILQGLAGHDGRLVRERDKSLRNLRLELDTAQTDIRELEEELADIADEQEVRRLVKERKERQDLVGRLKGDIDSIARQIQDKELAIDDLQANLSKNRFSPEPATSRKEDVSRKLSTLFERSIDVYRDKLRLRVEETASNIFRRIASEPDYNSLKITEHYGLEILDLNGQIVSGRSAGYEHLVALSLIAALQHSASVRGPVVMDSPFGRLDHENTRKVVAALPQMADQVILLAFKGEFDEREAARALDHHLIAEYELERVSSRHTKIVPKGYM</sequence>
<dbReference type="Gene3D" id="3.40.50.300">
    <property type="entry name" value="P-loop containing nucleotide triphosphate hydrolases"/>
    <property type="match status" value="2"/>
</dbReference>